<gene>
    <name evidence="2" type="ORF">GCM10011361_00100</name>
</gene>
<keyword evidence="3" id="KW-1185">Reference proteome</keyword>
<dbReference type="RefSeq" id="WP_188368666.1">
    <property type="nucleotide sequence ID" value="NZ_BMFH01000001.1"/>
</dbReference>
<protein>
    <submittedName>
        <fullName evidence="2">Uncharacterized protein</fullName>
    </submittedName>
</protein>
<comment type="caution">
    <text evidence="2">The sequence shown here is derived from an EMBL/GenBank/DDBJ whole genome shotgun (WGS) entry which is preliminary data.</text>
</comment>
<keyword evidence="1" id="KW-0472">Membrane</keyword>
<evidence type="ECO:0000256" key="1">
    <source>
        <dbReference type="SAM" id="Phobius"/>
    </source>
</evidence>
<reference evidence="3" key="1">
    <citation type="journal article" date="2019" name="Int. J. Syst. Evol. Microbiol.">
        <title>The Global Catalogue of Microorganisms (GCM) 10K type strain sequencing project: providing services to taxonomists for standard genome sequencing and annotation.</title>
        <authorList>
            <consortium name="The Broad Institute Genomics Platform"/>
            <consortium name="The Broad Institute Genome Sequencing Center for Infectious Disease"/>
            <person name="Wu L."/>
            <person name="Ma J."/>
        </authorList>
    </citation>
    <scope>NUCLEOTIDE SEQUENCE [LARGE SCALE GENOMIC DNA]</scope>
    <source>
        <strain evidence="3">CGMCC 1.12606</strain>
    </source>
</reference>
<dbReference type="Proteomes" id="UP000625780">
    <property type="component" value="Unassembled WGS sequence"/>
</dbReference>
<evidence type="ECO:0000313" key="3">
    <source>
        <dbReference type="Proteomes" id="UP000625780"/>
    </source>
</evidence>
<dbReference type="InterPro" id="IPR046659">
    <property type="entry name" value="DUF6768"/>
</dbReference>
<feature type="transmembrane region" description="Helical" evidence="1">
    <location>
        <begin position="44"/>
        <end position="67"/>
    </location>
</feature>
<name>A0ABQ1QMV1_9FLAO</name>
<evidence type="ECO:0000313" key="2">
    <source>
        <dbReference type="EMBL" id="GGD36997.1"/>
    </source>
</evidence>
<accession>A0ABQ1QMV1</accession>
<dbReference type="Pfam" id="PF20556">
    <property type="entry name" value="DUF6768"/>
    <property type="match status" value="1"/>
</dbReference>
<sequence>MKKEMEEIDKMIREALSDQEAQFYEDLNEPPVLQKLSEVYKSQLGWLALVMNVIMLLLAVLAVYSIISFWNSPEMLAMIRWAVVSILSVMAIGILKLYFWMQMDKNDIRRELKRIELQIAALLHKLDQ</sequence>
<organism evidence="2 3">
    <name type="scientific">Muriicola marianensis</name>
    <dbReference type="NCBI Taxonomy" id="1324801"/>
    <lineage>
        <taxon>Bacteria</taxon>
        <taxon>Pseudomonadati</taxon>
        <taxon>Bacteroidota</taxon>
        <taxon>Flavobacteriia</taxon>
        <taxon>Flavobacteriales</taxon>
        <taxon>Flavobacteriaceae</taxon>
        <taxon>Muriicola</taxon>
    </lineage>
</organism>
<keyword evidence="1" id="KW-0812">Transmembrane</keyword>
<keyword evidence="1" id="KW-1133">Transmembrane helix</keyword>
<proteinExistence type="predicted"/>
<dbReference type="EMBL" id="BMFH01000001">
    <property type="protein sequence ID" value="GGD36997.1"/>
    <property type="molecule type" value="Genomic_DNA"/>
</dbReference>
<feature type="transmembrane region" description="Helical" evidence="1">
    <location>
        <begin position="79"/>
        <end position="100"/>
    </location>
</feature>